<dbReference type="GO" id="GO:0000122">
    <property type="term" value="P:negative regulation of transcription by RNA polymerase II"/>
    <property type="evidence" value="ECO:0007669"/>
    <property type="project" value="InterPro"/>
</dbReference>
<reference evidence="15" key="1">
    <citation type="submission" date="2016-04" db="UniProtKB">
        <authorList>
            <consortium name="WormBaseParasite"/>
        </authorList>
    </citation>
    <scope>IDENTIFICATION</scope>
</reference>
<feature type="compositionally biased region" description="Polar residues" evidence="11">
    <location>
        <begin position="87"/>
        <end position="100"/>
    </location>
</feature>
<dbReference type="Pfam" id="PF16563">
    <property type="entry name" value="P66_CC"/>
    <property type="match status" value="1"/>
</dbReference>
<dbReference type="InterPro" id="IPR006612">
    <property type="entry name" value="THAP_Znf"/>
</dbReference>
<name>A0A0R3S975_HYMDI</name>
<keyword evidence="4" id="KW-0862">Zinc</keyword>
<keyword evidence="2" id="KW-0479">Metal-binding</keyword>
<dbReference type="Gene3D" id="6.20.210.20">
    <property type="entry name" value="THAP domain"/>
    <property type="match status" value="1"/>
</dbReference>
<comment type="subcellular location">
    <subcellularLocation>
        <location evidence="1">Nucleus</location>
    </subcellularLocation>
</comment>
<dbReference type="EMBL" id="UYSG01000114">
    <property type="protein sequence ID" value="VDL17949.1"/>
    <property type="molecule type" value="Genomic_DNA"/>
</dbReference>
<gene>
    <name evidence="13" type="ORF">HDID_LOCUS771</name>
</gene>
<sequence length="784" mass="84167">MPQCCFAGCHNRTDDGRGLSFFRFPRRDLARTAAWVVACGRKDFSPSQHSRVCSRHFSAVDFDRDARHDSNGGVHRRLRLKDTAVPTTNPVDNPWQNTDNMVGRKSKSRDNSNVIAKLFPSAPPVLKESPEEQIPMCSPAKRIKTGADALDLSQKPPSDASKKASDVIVLSEDDDEKATPVGSDTEKENAPGETNGTDWKSVVISLENELRQEEAVLCLLHKLKDSQNPNNNSSNNTSATLKQSSNAQSTVPSNHNVATSTPKTAPVTQTLQRPPSASQTPKVAPPSIPPSSSPLSIPQISKQQAVQALEQTRLSKKAALRKQLDRNLEKVSLPRPPPGSGLSEVAFIPSTAPGDFTSLLGLEEVVKAIQDFDITNVGKTPETRANFKPFSCVKCGTDYTPVWKREKPDSTNVVCEACIGAIQRLSLKKEYDDAVDNIMQQHYAAEREIDKEYQDIVSNPTKLDAYIKEQEKKLMATQQLQLAQQAAYNQRFGAKASTTATPSGLHQSPSTIIGGTSVAAAAHQRSRVATAAATGGGNVAAATQMALQYAKAMNAQGTNPANAAALMMSALANSQAAQAQQQQVAAVLQQQQQRLLAAQLLQSLQHATQQQHQQVATPAPAAEQTAAAGTLNQLQALLVSNILGGVALAEALKAEVFAIVQKIRDLYCGLSILALGIMWLGEDRFGVYQSTLIGEAGGVQNAATRAQLLQTMQYLIMQQQQQQQQAQQAAAAQAAAAQQNAALQHIFAQIQSNPSYANFFQQIWPGSGGGAAANNGNQSGANKK</sequence>
<evidence type="ECO:0000256" key="3">
    <source>
        <dbReference type="ARBA" id="ARBA00022771"/>
    </source>
</evidence>
<organism evidence="15">
    <name type="scientific">Hymenolepis diminuta</name>
    <name type="common">Rat tapeworm</name>
    <dbReference type="NCBI Taxonomy" id="6216"/>
    <lineage>
        <taxon>Eukaryota</taxon>
        <taxon>Metazoa</taxon>
        <taxon>Spiralia</taxon>
        <taxon>Lophotrochozoa</taxon>
        <taxon>Platyhelminthes</taxon>
        <taxon>Cestoda</taxon>
        <taxon>Eucestoda</taxon>
        <taxon>Cyclophyllidea</taxon>
        <taxon>Hymenolepididae</taxon>
        <taxon>Hymenolepis</taxon>
    </lineage>
</organism>
<evidence type="ECO:0000256" key="5">
    <source>
        <dbReference type="ARBA" id="ARBA00023015"/>
    </source>
</evidence>
<evidence type="ECO:0000259" key="12">
    <source>
        <dbReference type="PROSITE" id="PS50950"/>
    </source>
</evidence>
<dbReference type="PANTHER" id="PTHR13455:SF7">
    <property type="entry name" value="SIMJANG, ISOFORM E"/>
    <property type="match status" value="1"/>
</dbReference>
<evidence type="ECO:0000256" key="8">
    <source>
        <dbReference type="ARBA" id="ARBA00023163"/>
    </source>
</evidence>
<keyword evidence="5" id="KW-0805">Transcription regulation</keyword>
<dbReference type="STRING" id="6216.A0A0R3S975"/>
<evidence type="ECO:0000313" key="14">
    <source>
        <dbReference type="Proteomes" id="UP000274504"/>
    </source>
</evidence>
<evidence type="ECO:0000256" key="9">
    <source>
        <dbReference type="ARBA" id="ARBA00023242"/>
    </source>
</evidence>
<accession>A0A0R3S975</accession>
<keyword evidence="9" id="KW-0539">Nucleus</keyword>
<dbReference type="Proteomes" id="UP000274504">
    <property type="component" value="Unassembled WGS sequence"/>
</dbReference>
<dbReference type="SUPFAM" id="SSF57716">
    <property type="entry name" value="Glucocorticoid receptor-like (DNA-binding domain)"/>
    <property type="match status" value="1"/>
</dbReference>
<evidence type="ECO:0000313" key="15">
    <source>
        <dbReference type="WBParaSite" id="HDID_0000077001-mRNA-1"/>
    </source>
</evidence>
<evidence type="ECO:0000256" key="7">
    <source>
        <dbReference type="ARBA" id="ARBA00023125"/>
    </source>
</evidence>
<dbReference type="GO" id="GO:0008270">
    <property type="term" value="F:zinc ion binding"/>
    <property type="evidence" value="ECO:0007669"/>
    <property type="project" value="UniProtKB-KW"/>
</dbReference>
<evidence type="ECO:0000256" key="1">
    <source>
        <dbReference type="ARBA" id="ARBA00004123"/>
    </source>
</evidence>
<evidence type="ECO:0000256" key="6">
    <source>
        <dbReference type="ARBA" id="ARBA00023054"/>
    </source>
</evidence>
<dbReference type="PANTHER" id="PTHR13455">
    <property type="entry name" value="TRANSCRIPTIONAL REPRESSOR P66-RELATED"/>
    <property type="match status" value="1"/>
</dbReference>
<keyword evidence="6" id="KW-0175">Coiled coil</keyword>
<keyword evidence="3 10" id="KW-0863">Zinc-finger</keyword>
<feature type="region of interest" description="Disordered" evidence="11">
    <location>
        <begin position="225"/>
        <end position="301"/>
    </location>
</feature>
<feature type="compositionally biased region" description="Low complexity" evidence="11">
    <location>
        <begin position="226"/>
        <end position="238"/>
    </location>
</feature>
<dbReference type="PROSITE" id="PS50950">
    <property type="entry name" value="ZF_THAP"/>
    <property type="match status" value="1"/>
</dbReference>
<dbReference type="InterPro" id="IPR013088">
    <property type="entry name" value="Znf_NHR/GATA"/>
</dbReference>
<feature type="compositionally biased region" description="Polar residues" evidence="11">
    <location>
        <begin position="239"/>
        <end position="281"/>
    </location>
</feature>
<dbReference type="Gene3D" id="3.30.50.10">
    <property type="entry name" value="Erythroid Transcription Factor GATA-1, subunit A"/>
    <property type="match status" value="1"/>
</dbReference>
<dbReference type="GO" id="GO:0016581">
    <property type="term" value="C:NuRD complex"/>
    <property type="evidence" value="ECO:0007669"/>
    <property type="project" value="TreeGrafter"/>
</dbReference>
<dbReference type="InterPro" id="IPR032346">
    <property type="entry name" value="P66_CC"/>
</dbReference>
<dbReference type="WBParaSite" id="HDID_0000077001-mRNA-1">
    <property type="protein sequence ID" value="HDID_0000077001-mRNA-1"/>
    <property type="gene ID" value="HDID_0000077001"/>
</dbReference>
<keyword evidence="8" id="KW-0804">Transcription</keyword>
<evidence type="ECO:0000256" key="2">
    <source>
        <dbReference type="ARBA" id="ARBA00022723"/>
    </source>
</evidence>
<reference evidence="13 14" key="2">
    <citation type="submission" date="2018-11" db="EMBL/GenBank/DDBJ databases">
        <authorList>
            <consortium name="Pathogen Informatics"/>
        </authorList>
    </citation>
    <scope>NUCLEOTIDE SEQUENCE [LARGE SCALE GENOMIC DNA]</scope>
</reference>
<dbReference type="InterPro" id="IPR040386">
    <property type="entry name" value="P66"/>
</dbReference>
<dbReference type="InterPro" id="IPR038441">
    <property type="entry name" value="THAP_Znf_sf"/>
</dbReference>
<feature type="compositionally biased region" description="Pro residues" evidence="11">
    <location>
        <begin position="283"/>
        <end position="292"/>
    </location>
</feature>
<feature type="region of interest" description="Disordered" evidence="11">
    <location>
        <begin position="150"/>
        <end position="199"/>
    </location>
</feature>
<feature type="domain" description="THAP-type" evidence="12">
    <location>
        <begin position="1"/>
        <end position="89"/>
    </location>
</feature>
<dbReference type="SMART" id="SM00692">
    <property type="entry name" value="DM3"/>
    <property type="match status" value="1"/>
</dbReference>
<dbReference type="GO" id="GO:0003677">
    <property type="term" value="F:DNA binding"/>
    <property type="evidence" value="ECO:0007669"/>
    <property type="project" value="UniProtKB-UniRule"/>
</dbReference>
<dbReference type="Gene3D" id="6.10.250.1650">
    <property type="match status" value="1"/>
</dbReference>
<evidence type="ECO:0000256" key="10">
    <source>
        <dbReference type="PROSITE-ProRule" id="PRU00309"/>
    </source>
</evidence>
<evidence type="ECO:0000313" key="13">
    <source>
        <dbReference type="EMBL" id="VDL17949.1"/>
    </source>
</evidence>
<evidence type="ECO:0000256" key="11">
    <source>
        <dbReference type="SAM" id="MobiDB-lite"/>
    </source>
</evidence>
<proteinExistence type="predicted"/>
<feature type="region of interest" description="Disordered" evidence="11">
    <location>
        <begin position="87"/>
        <end position="113"/>
    </location>
</feature>
<dbReference type="OrthoDB" id="7331812at2759"/>
<protein>
    <submittedName>
        <fullName evidence="15">THAP-type domain-containing protein</fullName>
    </submittedName>
</protein>
<dbReference type="Pfam" id="PF05485">
    <property type="entry name" value="THAP"/>
    <property type="match status" value="1"/>
</dbReference>
<keyword evidence="7 10" id="KW-0238">DNA-binding</keyword>
<dbReference type="SMART" id="SM00980">
    <property type="entry name" value="THAP"/>
    <property type="match status" value="1"/>
</dbReference>
<evidence type="ECO:0000256" key="4">
    <source>
        <dbReference type="ARBA" id="ARBA00022833"/>
    </source>
</evidence>
<dbReference type="AlphaFoldDB" id="A0A0R3S975"/>